<dbReference type="Pfam" id="PF00990">
    <property type="entry name" value="GGDEF"/>
    <property type="match status" value="1"/>
</dbReference>
<dbReference type="InterPro" id="IPR007892">
    <property type="entry name" value="CHASE4"/>
</dbReference>
<dbReference type="NCBIfam" id="TIGR00254">
    <property type="entry name" value="GGDEF"/>
    <property type="match status" value="1"/>
</dbReference>
<dbReference type="RefSeq" id="WP_289960708.1">
    <property type="nucleotide sequence ID" value="NZ_JAUEOZ010000001.1"/>
</dbReference>
<gene>
    <name evidence="5" type="ORF">QWJ08_03530</name>
</gene>
<feature type="transmembrane region" description="Helical" evidence="3">
    <location>
        <begin position="262"/>
        <end position="284"/>
    </location>
</feature>
<evidence type="ECO:0000256" key="3">
    <source>
        <dbReference type="SAM" id="Phobius"/>
    </source>
</evidence>
<evidence type="ECO:0000313" key="5">
    <source>
        <dbReference type="EMBL" id="MDN2480469.1"/>
    </source>
</evidence>
<dbReference type="InterPro" id="IPR000160">
    <property type="entry name" value="GGDEF_dom"/>
</dbReference>
<protein>
    <recommendedName>
        <fullName evidence="1">diguanylate cyclase</fullName>
        <ecNumber evidence="1">2.7.7.65</ecNumber>
    </recommendedName>
</protein>
<dbReference type="InterPro" id="IPR050469">
    <property type="entry name" value="Diguanylate_Cyclase"/>
</dbReference>
<dbReference type="PANTHER" id="PTHR45138:SF9">
    <property type="entry name" value="DIGUANYLATE CYCLASE DGCM-RELATED"/>
    <property type="match status" value="1"/>
</dbReference>
<evidence type="ECO:0000256" key="2">
    <source>
        <dbReference type="ARBA" id="ARBA00034247"/>
    </source>
</evidence>
<evidence type="ECO:0000259" key="4">
    <source>
        <dbReference type="PROSITE" id="PS50887"/>
    </source>
</evidence>
<dbReference type="InterPro" id="IPR029787">
    <property type="entry name" value="Nucleotide_cyclase"/>
</dbReference>
<keyword evidence="6" id="KW-1185">Reference proteome</keyword>
<evidence type="ECO:0000256" key="1">
    <source>
        <dbReference type="ARBA" id="ARBA00012528"/>
    </source>
</evidence>
<sequence>MRLTHLTVKQLTIVASVFMTMAFLLTYLAFRYFWTFDQAQELAQKQQVEEVNRVRTMVYLQSNNLARSLEDFSAWDELVEYIEDPKEAFVLENLNDHFFYVTQLNAVLIFDQNVSPVFVKGYDPNTQSNVSFEEYRYRYGSLLADTLRSRTDQITPVVKFMMVNDQPAFIATARICSSSGSDCTHGYSLFVRPITSQVMRSLKLATGLSVTIHNSEDFPQGPPESEPNITYIKLLDYANQPSVVLRIEHSIKLPHFISWQELAVLPLFSSIMFLFALAIVHMIVRPLKQASQMLNNFANQKDYMPNEQDFISFEMRDFARRITQIFKELEATKRTLQFHADHDALTELANRHRLHTYWQELRANKAQHHLVLLIDVDFFKPYNDHYGHVQGDEALKAVAHCLRDVSNDMPKLLARFGGEEFCVVLSSEQPILVEAIAETYRRAVEELAIVHEFSDIHDVLTISIGAVSITSDDLEQQQAIFRCADEALYHAKSLGRNCWSYSRYKDVKPKLHLAVD</sequence>
<keyword evidence="5" id="KW-0548">Nucleotidyltransferase</keyword>
<dbReference type="EC" id="2.7.7.65" evidence="1"/>
<dbReference type="SUPFAM" id="SSF55073">
    <property type="entry name" value="Nucleotide cyclase"/>
    <property type="match status" value="1"/>
</dbReference>
<dbReference type="Proteomes" id="UP001169719">
    <property type="component" value="Unassembled WGS sequence"/>
</dbReference>
<dbReference type="PROSITE" id="PS50887">
    <property type="entry name" value="GGDEF"/>
    <property type="match status" value="1"/>
</dbReference>
<organism evidence="5 6">
    <name type="scientific">Vibrio agarivorans</name>
    <dbReference type="NCBI Taxonomy" id="153622"/>
    <lineage>
        <taxon>Bacteria</taxon>
        <taxon>Pseudomonadati</taxon>
        <taxon>Pseudomonadota</taxon>
        <taxon>Gammaproteobacteria</taxon>
        <taxon>Vibrionales</taxon>
        <taxon>Vibrionaceae</taxon>
        <taxon>Vibrio</taxon>
    </lineage>
</organism>
<dbReference type="GO" id="GO:0052621">
    <property type="term" value="F:diguanylate cyclase activity"/>
    <property type="evidence" value="ECO:0007669"/>
    <property type="project" value="UniProtKB-EC"/>
</dbReference>
<feature type="domain" description="GGDEF" evidence="4">
    <location>
        <begin position="367"/>
        <end position="504"/>
    </location>
</feature>
<keyword evidence="3" id="KW-0472">Membrane</keyword>
<dbReference type="SMART" id="SM00267">
    <property type="entry name" value="GGDEF"/>
    <property type="match status" value="1"/>
</dbReference>
<dbReference type="Gene3D" id="3.30.70.270">
    <property type="match status" value="1"/>
</dbReference>
<comment type="catalytic activity">
    <reaction evidence="2">
        <text>2 GTP = 3',3'-c-di-GMP + 2 diphosphate</text>
        <dbReference type="Rhea" id="RHEA:24898"/>
        <dbReference type="ChEBI" id="CHEBI:33019"/>
        <dbReference type="ChEBI" id="CHEBI:37565"/>
        <dbReference type="ChEBI" id="CHEBI:58805"/>
        <dbReference type="EC" id="2.7.7.65"/>
    </reaction>
</comment>
<dbReference type="EMBL" id="JAUEOZ010000001">
    <property type="protein sequence ID" value="MDN2480469.1"/>
    <property type="molecule type" value="Genomic_DNA"/>
</dbReference>
<dbReference type="CDD" id="cd01949">
    <property type="entry name" value="GGDEF"/>
    <property type="match status" value="1"/>
</dbReference>
<reference evidence="5" key="1">
    <citation type="submission" date="2024-05" db="EMBL/GenBank/DDBJ databases">
        <title>Genome Sequences of Four Agar- Degrading Marine Bacteria.</title>
        <authorList>
            <person name="Phillips E.K."/>
            <person name="Shaffer J.C."/>
            <person name="Henson M.W."/>
            <person name="Temperton B."/>
            <person name="Thrash C.J."/>
            <person name="Martin M.O."/>
        </authorList>
    </citation>
    <scope>NUCLEOTIDE SEQUENCE</scope>
    <source>
        <strain evidence="5">EKP203</strain>
    </source>
</reference>
<keyword evidence="5" id="KW-0808">Transferase</keyword>
<comment type="caution">
    <text evidence="5">The sequence shown here is derived from an EMBL/GenBank/DDBJ whole genome shotgun (WGS) entry which is preliminary data.</text>
</comment>
<name>A0ABT7XY45_9VIBR</name>
<proteinExistence type="predicted"/>
<feature type="transmembrane region" description="Helical" evidence="3">
    <location>
        <begin position="12"/>
        <end position="34"/>
    </location>
</feature>
<dbReference type="PANTHER" id="PTHR45138">
    <property type="entry name" value="REGULATORY COMPONENTS OF SENSORY TRANSDUCTION SYSTEM"/>
    <property type="match status" value="1"/>
</dbReference>
<evidence type="ECO:0000313" key="6">
    <source>
        <dbReference type="Proteomes" id="UP001169719"/>
    </source>
</evidence>
<keyword evidence="3" id="KW-0812">Transmembrane</keyword>
<accession>A0ABT7XY45</accession>
<dbReference type="InterPro" id="IPR043128">
    <property type="entry name" value="Rev_trsase/Diguanyl_cyclase"/>
</dbReference>
<keyword evidence="3" id="KW-1133">Transmembrane helix</keyword>
<dbReference type="Pfam" id="PF05228">
    <property type="entry name" value="CHASE4"/>
    <property type="match status" value="1"/>
</dbReference>